<sequence length="132" mass="15071">MDKIDFEQYSQNISKAPLTESNAVGSDIDTDDTWKIVTENLRMVLDRVEYDSWFAGTYLERVQNGVATISCSNEFKRETILKDYNKFLQSCLTKATGQNLQIEIVVKSDGSSEPKERYKFLHKSGNAVVDLF</sequence>
<evidence type="ECO:0000313" key="3">
    <source>
        <dbReference type="Proteomes" id="UP000554004"/>
    </source>
</evidence>
<accession>A0A847EUP3</accession>
<dbReference type="InterPro" id="IPR038454">
    <property type="entry name" value="DnaA_N_sf"/>
</dbReference>
<feature type="domain" description="DnaA N-terminal" evidence="1">
    <location>
        <begin position="32"/>
        <end position="93"/>
    </location>
</feature>
<gene>
    <name evidence="2" type="ORF">GX618_03110</name>
</gene>
<protein>
    <recommendedName>
        <fullName evidence="1">DnaA N-terminal domain-containing protein</fullName>
    </recommendedName>
</protein>
<name>A0A847EUP3_9BACT</name>
<reference evidence="2 3" key="1">
    <citation type="journal article" date="2020" name="Biotechnol. Biofuels">
        <title>New insights from the biogas microbiome by comprehensive genome-resolved metagenomics of nearly 1600 species originating from multiple anaerobic digesters.</title>
        <authorList>
            <person name="Campanaro S."/>
            <person name="Treu L."/>
            <person name="Rodriguez-R L.M."/>
            <person name="Kovalovszki A."/>
            <person name="Ziels R.M."/>
            <person name="Maus I."/>
            <person name="Zhu X."/>
            <person name="Kougias P.G."/>
            <person name="Basile A."/>
            <person name="Luo G."/>
            <person name="Schluter A."/>
            <person name="Konstantinidis K.T."/>
            <person name="Angelidaki I."/>
        </authorList>
    </citation>
    <scope>NUCLEOTIDE SEQUENCE [LARGE SCALE GENOMIC DNA]</scope>
    <source>
        <strain evidence="2">AS06rmzACSIP_421</strain>
    </source>
</reference>
<dbReference type="Proteomes" id="UP000554004">
    <property type="component" value="Unassembled WGS sequence"/>
</dbReference>
<proteinExistence type="predicted"/>
<dbReference type="Gene3D" id="3.30.300.180">
    <property type="match status" value="1"/>
</dbReference>
<comment type="caution">
    <text evidence="2">The sequence shown here is derived from an EMBL/GenBank/DDBJ whole genome shotgun (WGS) entry which is preliminary data.</text>
</comment>
<feature type="non-terminal residue" evidence="2">
    <location>
        <position position="132"/>
    </location>
</feature>
<evidence type="ECO:0000259" key="1">
    <source>
        <dbReference type="Pfam" id="PF11638"/>
    </source>
</evidence>
<dbReference type="Pfam" id="PF11638">
    <property type="entry name" value="DnaA_N"/>
    <property type="match status" value="1"/>
</dbReference>
<evidence type="ECO:0000313" key="2">
    <source>
        <dbReference type="EMBL" id="NLE31238.1"/>
    </source>
</evidence>
<organism evidence="2 3">
    <name type="scientific">Candidatus Dojkabacteria bacterium</name>
    <dbReference type="NCBI Taxonomy" id="2099670"/>
    <lineage>
        <taxon>Bacteria</taxon>
        <taxon>Candidatus Dojkabacteria</taxon>
    </lineage>
</organism>
<dbReference type="EMBL" id="JAAZAL010000111">
    <property type="protein sequence ID" value="NLE31238.1"/>
    <property type="molecule type" value="Genomic_DNA"/>
</dbReference>
<dbReference type="InterPro" id="IPR024633">
    <property type="entry name" value="DnaA_N_dom"/>
</dbReference>
<dbReference type="AlphaFoldDB" id="A0A847EUP3"/>